<feature type="domain" description="EfeO-type cupredoxin-like" evidence="2">
    <location>
        <begin position="28"/>
        <end position="115"/>
    </location>
</feature>
<evidence type="ECO:0000313" key="4">
    <source>
        <dbReference type="Proteomes" id="UP000564806"/>
    </source>
</evidence>
<keyword evidence="4" id="KW-1185">Reference proteome</keyword>
<accession>A0A850ER84</accession>
<dbReference type="PROSITE" id="PS51257">
    <property type="entry name" value="PROKAR_LIPOPROTEIN"/>
    <property type="match status" value="1"/>
</dbReference>
<dbReference type="Pfam" id="PF13473">
    <property type="entry name" value="Cupredoxin_1"/>
    <property type="match status" value="1"/>
</dbReference>
<sequence>MKSKFALFLALFCILILAACANSGSNAAGSSTNAAKEPEIQAETELVIKAKNYSFDQEEYHLKKGVPVKIIFENESGNHGILVPELNLQLSGKKNKKVIVPEETGTFQMTCSIMCGAGHTGMIANVIVEE</sequence>
<dbReference type="EMBL" id="JABWCS010000220">
    <property type="protein sequence ID" value="NUU63718.1"/>
    <property type="molecule type" value="Genomic_DNA"/>
</dbReference>
<comment type="caution">
    <text evidence="3">The sequence shown here is derived from an EMBL/GenBank/DDBJ whole genome shotgun (WGS) entry which is preliminary data.</text>
</comment>
<evidence type="ECO:0000313" key="3">
    <source>
        <dbReference type="EMBL" id="NUU63718.1"/>
    </source>
</evidence>
<feature type="chain" id="PRO_5039343908" evidence="1">
    <location>
        <begin position="22"/>
        <end position="130"/>
    </location>
</feature>
<evidence type="ECO:0000259" key="2">
    <source>
        <dbReference type="Pfam" id="PF13473"/>
    </source>
</evidence>
<feature type="signal peptide" evidence="1">
    <location>
        <begin position="1"/>
        <end position="21"/>
    </location>
</feature>
<organism evidence="3 4">
    <name type="scientific">Paenibacillus agri</name>
    <dbReference type="NCBI Taxonomy" id="2744309"/>
    <lineage>
        <taxon>Bacteria</taxon>
        <taxon>Bacillati</taxon>
        <taxon>Bacillota</taxon>
        <taxon>Bacilli</taxon>
        <taxon>Bacillales</taxon>
        <taxon>Paenibacillaceae</taxon>
        <taxon>Paenibacillus</taxon>
    </lineage>
</organism>
<dbReference type="RefSeq" id="WP_175374116.1">
    <property type="nucleotide sequence ID" value="NZ_JABWCS010000220.1"/>
</dbReference>
<dbReference type="Gene3D" id="2.60.40.420">
    <property type="entry name" value="Cupredoxins - blue copper proteins"/>
    <property type="match status" value="1"/>
</dbReference>
<dbReference type="InterPro" id="IPR028096">
    <property type="entry name" value="EfeO_Cupredoxin"/>
</dbReference>
<evidence type="ECO:0000256" key="1">
    <source>
        <dbReference type="SAM" id="SignalP"/>
    </source>
</evidence>
<name>A0A850ER84_9BACL</name>
<reference evidence="3" key="1">
    <citation type="submission" date="2020-06" db="EMBL/GenBank/DDBJ databases">
        <title>Paenibacillus sp. nov., isolated from soil.</title>
        <authorList>
            <person name="Seo Y.L."/>
        </authorList>
    </citation>
    <scope>NUCLEOTIDE SEQUENCE [LARGE SCALE GENOMIC DNA]</scope>
    <source>
        <strain evidence="3">JW14</strain>
    </source>
</reference>
<keyword evidence="1" id="KW-0732">Signal</keyword>
<proteinExistence type="predicted"/>
<dbReference type="Proteomes" id="UP000564806">
    <property type="component" value="Unassembled WGS sequence"/>
</dbReference>
<dbReference type="SUPFAM" id="SSF49503">
    <property type="entry name" value="Cupredoxins"/>
    <property type="match status" value="1"/>
</dbReference>
<dbReference type="InterPro" id="IPR008972">
    <property type="entry name" value="Cupredoxin"/>
</dbReference>
<protein>
    <submittedName>
        <fullName evidence="3">Cupredoxin domain-containing protein</fullName>
    </submittedName>
</protein>
<gene>
    <name evidence="3" type="ORF">HPT30_25530</name>
</gene>
<dbReference type="AlphaFoldDB" id="A0A850ER84"/>